<feature type="binding site" evidence="4">
    <location>
        <position position="122"/>
    </location>
    <ligand>
        <name>Mg(2+)</name>
        <dbReference type="ChEBI" id="CHEBI:18420"/>
        <label>1</label>
        <note>catalytic</note>
    </ligand>
</feature>
<keyword evidence="7" id="KW-1185">Reference proteome</keyword>
<evidence type="ECO:0000256" key="1">
    <source>
        <dbReference type="ARBA" id="ARBA00022723"/>
    </source>
</evidence>
<organism evidence="6 7">
    <name type="scientific">Limihaloglobus sulfuriphilus</name>
    <dbReference type="NCBI Taxonomy" id="1851148"/>
    <lineage>
        <taxon>Bacteria</taxon>
        <taxon>Pseudomonadati</taxon>
        <taxon>Planctomycetota</taxon>
        <taxon>Phycisphaerae</taxon>
        <taxon>Sedimentisphaerales</taxon>
        <taxon>Sedimentisphaeraceae</taxon>
        <taxon>Limihaloglobus</taxon>
    </lineage>
</organism>
<dbReference type="SUPFAM" id="SSF56655">
    <property type="entry name" value="Carbohydrate phosphatase"/>
    <property type="match status" value="1"/>
</dbReference>
<dbReference type="Proteomes" id="UP000188181">
    <property type="component" value="Chromosome"/>
</dbReference>
<dbReference type="Gene3D" id="3.30.540.10">
    <property type="entry name" value="Fructose-1,6-Bisphosphatase, subunit A, domain 1"/>
    <property type="match status" value="1"/>
</dbReference>
<dbReference type="GO" id="GO:0006020">
    <property type="term" value="P:inositol metabolic process"/>
    <property type="evidence" value="ECO:0007669"/>
    <property type="project" value="TreeGrafter"/>
</dbReference>
<keyword evidence="1 4" id="KW-0479">Metal-binding</keyword>
<sequence>MGDVKPVHKELIPRRRKTELSDETNHMKDTQNTDKLIKTAKKAAIAAADIIMEAFWSRSFTNKSSDEIVTETDPKAQAAIVDILLGEFPDSGILAEEGLNGEKLYKKPPAEPNGVWWVIDPIDGTTSFAHSLPSFSVCIGAFADGVPMAGVVYNPNTQTFYAGTKGTGAWANEHRITVSDEPINPFAGIALDIDRKKAELEQFWDMVDSIKLRNYGSTALHISYVANGSLIAAASNRIKFWDIAAAGAVHVFAGGTLTDWHNRDIFPFDIQAYQAQKVQFIASNKSVHTDMLALLKEE</sequence>
<dbReference type="PRINTS" id="PR00377">
    <property type="entry name" value="IMPHPHTASES"/>
</dbReference>
<evidence type="ECO:0000256" key="5">
    <source>
        <dbReference type="SAM" id="MobiDB-lite"/>
    </source>
</evidence>
<dbReference type="InterPro" id="IPR000760">
    <property type="entry name" value="Inositol_monophosphatase-like"/>
</dbReference>
<evidence type="ECO:0000313" key="6">
    <source>
        <dbReference type="EMBL" id="AQQ72185.1"/>
    </source>
</evidence>
<dbReference type="GO" id="GO:0008934">
    <property type="term" value="F:inositol monophosphate 1-phosphatase activity"/>
    <property type="evidence" value="ECO:0007669"/>
    <property type="project" value="TreeGrafter"/>
</dbReference>
<dbReference type="OrthoDB" id="9772456at2"/>
<feature type="region of interest" description="Disordered" evidence="5">
    <location>
        <begin position="1"/>
        <end position="29"/>
    </location>
</feature>
<dbReference type="EC" id="3.1.3.25" evidence="6"/>
<dbReference type="PANTHER" id="PTHR20854:SF4">
    <property type="entry name" value="INOSITOL-1-MONOPHOSPHATASE-RELATED"/>
    <property type="match status" value="1"/>
</dbReference>
<comment type="cofactor">
    <cofactor evidence="4">
        <name>Mg(2+)</name>
        <dbReference type="ChEBI" id="CHEBI:18420"/>
    </cofactor>
</comment>
<dbReference type="GO" id="GO:0046872">
    <property type="term" value="F:metal ion binding"/>
    <property type="evidence" value="ECO:0007669"/>
    <property type="project" value="UniProtKB-KW"/>
</dbReference>
<accession>A0A1Q2MHJ7</accession>
<dbReference type="InterPro" id="IPR020583">
    <property type="entry name" value="Inositol_monoP_metal-BS"/>
</dbReference>
<feature type="binding site" evidence="4">
    <location>
        <position position="242"/>
    </location>
    <ligand>
        <name>Mg(2+)</name>
        <dbReference type="ChEBI" id="CHEBI:18420"/>
        <label>1</label>
        <note>catalytic</note>
    </ligand>
</feature>
<feature type="binding site" evidence="4">
    <location>
        <position position="96"/>
    </location>
    <ligand>
        <name>Mg(2+)</name>
        <dbReference type="ChEBI" id="CHEBI:18420"/>
        <label>1</label>
        <note>catalytic</note>
    </ligand>
</feature>
<dbReference type="Gene3D" id="3.40.190.80">
    <property type="match status" value="1"/>
</dbReference>
<gene>
    <name evidence="6" type="primary">suhB_2</name>
    <name evidence="6" type="ORF">SMSP2_02566</name>
</gene>
<feature type="binding site" evidence="4">
    <location>
        <position position="123"/>
    </location>
    <ligand>
        <name>Mg(2+)</name>
        <dbReference type="ChEBI" id="CHEBI:18420"/>
        <label>1</label>
        <note>catalytic</note>
    </ligand>
</feature>
<keyword evidence="2 6" id="KW-0378">Hydrolase</keyword>
<dbReference type="AlphaFoldDB" id="A0A1Q2MHJ7"/>
<reference evidence="7" key="1">
    <citation type="submission" date="2017-02" db="EMBL/GenBank/DDBJ databases">
        <title>Comparative genomics and description of representatives of a novel lineage of planctomycetes thriving in anoxic sediments.</title>
        <authorList>
            <person name="Spring S."/>
            <person name="Bunk B."/>
            <person name="Sproer C."/>
        </authorList>
    </citation>
    <scope>NUCLEOTIDE SEQUENCE [LARGE SCALE GENOMIC DNA]</scope>
    <source>
        <strain evidence="7">SM-Chi-D1</strain>
    </source>
</reference>
<evidence type="ECO:0000256" key="3">
    <source>
        <dbReference type="ARBA" id="ARBA00022842"/>
    </source>
</evidence>
<keyword evidence="3 4" id="KW-0460">Magnesium</keyword>
<evidence type="ECO:0000313" key="7">
    <source>
        <dbReference type="Proteomes" id="UP000188181"/>
    </source>
</evidence>
<proteinExistence type="predicted"/>
<dbReference type="KEGG" id="pbas:SMSP2_02566"/>
<dbReference type="GO" id="GO:0007165">
    <property type="term" value="P:signal transduction"/>
    <property type="evidence" value="ECO:0007669"/>
    <property type="project" value="TreeGrafter"/>
</dbReference>
<name>A0A1Q2MHJ7_9BACT</name>
<evidence type="ECO:0000256" key="4">
    <source>
        <dbReference type="PIRSR" id="PIRSR600760-2"/>
    </source>
</evidence>
<feature type="binding site" evidence="4">
    <location>
        <position position="120"/>
    </location>
    <ligand>
        <name>Mg(2+)</name>
        <dbReference type="ChEBI" id="CHEBI:18420"/>
        <label>1</label>
        <note>catalytic</note>
    </ligand>
</feature>
<dbReference type="PANTHER" id="PTHR20854">
    <property type="entry name" value="INOSITOL MONOPHOSPHATASE"/>
    <property type="match status" value="1"/>
</dbReference>
<dbReference type="Pfam" id="PF00459">
    <property type="entry name" value="Inositol_P"/>
    <property type="match status" value="1"/>
</dbReference>
<dbReference type="EMBL" id="CP019646">
    <property type="protein sequence ID" value="AQQ72185.1"/>
    <property type="molecule type" value="Genomic_DNA"/>
</dbReference>
<dbReference type="PROSITE" id="PS00629">
    <property type="entry name" value="IMP_1"/>
    <property type="match status" value="1"/>
</dbReference>
<evidence type="ECO:0000256" key="2">
    <source>
        <dbReference type="ARBA" id="ARBA00022801"/>
    </source>
</evidence>
<dbReference type="STRING" id="1851148.SMSP2_02566"/>
<protein>
    <submittedName>
        <fullName evidence="6">Inositol-1-monophosphatase</fullName>
        <ecNumber evidence="6">3.1.3.25</ecNumber>
    </submittedName>
</protein>